<evidence type="ECO:0000313" key="5">
    <source>
        <dbReference type="Proteomes" id="UP001500620"/>
    </source>
</evidence>
<dbReference type="PANTHER" id="PTHR43080">
    <property type="entry name" value="CBS DOMAIN-CONTAINING PROTEIN CBSX3, MITOCHONDRIAL"/>
    <property type="match status" value="1"/>
</dbReference>
<proteinExistence type="predicted"/>
<comment type="caution">
    <text evidence="4">The sequence shown here is derived from an EMBL/GenBank/DDBJ whole genome shotgun (WGS) entry which is preliminary data.</text>
</comment>
<dbReference type="Proteomes" id="UP001500620">
    <property type="component" value="Unassembled WGS sequence"/>
</dbReference>
<dbReference type="PANTHER" id="PTHR43080:SF29">
    <property type="entry name" value="OS02G0818000 PROTEIN"/>
    <property type="match status" value="1"/>
</dbReference>
<dbReference type="InterPro" id="IPR046342">
    <property type="entry name" value="CBS_dom_sf"/>
</dbReference>
<evidence type="ECO:0000259" key="3">
    <source>
        <dbReference type="PROSITE" id="PS51371"/>
    </source>
</evidence>
<dbReference type="RefSeq" id="WP_345121713.1">
    <property type="nucleotide sequence ID" value="NZ_BAABAT010000002.1"/>
</dbReference>
<feature type="domain" description="CBS" evidence="3">
    <location>
        <begin position="70"/>
        <end position="127"/>
    </location>
</feature>
<protein>
    <submittedName>
        <fullName evidence="4">CBS domain-containing protein</fullName>
    </submittedName>
</protein>
<dbReference type="Gene3D" id="3.10.580.10">
    <property type="entry name" value="CBS-domain"/>
    <property type="match status" value="1"/>
</dbReference>
<reference evidence="5" key="1">
    <citation type="journal article" date="2019" name="Int. J. Syst. Evol. Microbiol.">
        <title>The Global Catalogue of Microorganisms (GCM) 10K type strain sequencing project: providing services to taxonomists for standard genome sequencing and annotation.</title>
        <authorList>
            <consortium name="The Broad Institute Genomics Platform"/>
            <consortium name="The Broad Institute Genome Sequencing Center for Infectious Disease"/>
            <person name="Wu L."/>
            <person name="Ma J."/>
        </authorList>
    </citation>
    <scope>NUCLEOTIDE SEQUENCE [LARGE SCALE GENOMIC DNA]</scope>
    <source>
        <strain evidence="5">JCM 17441</strain>
    </source>
</reference>
<evidence type="ECO:0000256" key="1">
    <source>
        <dbReference type="ARBA" id="ARBA00023122"/>
    </source>
</evidence>
<evidence type="ECO:0000313" key="4">
    <source>
        <dbReference type="EMBL" id="GAA4244950.1"/>
    </source>
</evidence>
<evidence type="ECO:0000256" key="2">
    <source>
        <dbReference type="PROSITE-ProRule" id="PRU00703"/>
    </source>
</evidence>
<gene>
    <name evidence="4" type="ORF">GCM10022255_010080</name>
</gene>
<dbReference type="SMART" id="SM00116">
    <property type="entry name" value="CBS"/>
    <property type="match status" value="2"/>
</dbReference>
<accession>A0ABP8CZI7</accession>
<keyword evidence="1 2" id="KW-0129">CBS domain</keyword>
<organism evidence="4 5">
    <name type="scientific">Dactylosporangium darangshiense</name>
    <dbReference type="NCBI Taxonomy" id="579108"/>
    <lineage>
        <taxon>Bacteria</taxon>
        <taxon>Bacillati</taxon>
        <taxon>Actinomycetota</taxon>
        <taxon>Actinomycetes</taxon>
        <taxon>Micromonosporales</taxon>
        <taxon>Micromonosporaceae</taxon>
        <taxon>Dactylosporangium</taxon>
    </lineage>
</organism>
<name>A0ABP8CZI7_9ACTN</name>
<dbReference type="PROSITE" id="PS51371">
    <property type="entry name" value="CBS"/>
    <property type="match status" value="2"/>
</dbReference>
<dbReference type="SUPFAM" id="SSF54631">
    <property type="entry name" value="CBS-domain pair"/>
    <property type="match status" value="1"/>
</dbReference>
<dbReference type="InterPro" id="IPR000644">
    <property type="entry name" value="CBS_dom"/>
</dbReference>
<keyword evidence="5" id="KW-1185">Reference proteome</keyword>
<sequence>MHAKDIMSTPAHTVRADAPIGDAVALLERYAITGVPVVDDAGTLVGLISERDVLRQAASGRAPQRVRDVMAGLPVSAWPEADLADLAAVMVQRDAHTVPVVTEERVVGVVSHCDVLRTLLPTDDTAEREAQHRLDTYADGRRRWPVHLHDGVATIDGRFDDDTEIAVAEALVRTTAGVDAVRVTARAG</sequence>
<dbReference type="InterPro" id="IPR051257">
    <property type="entry name" value="Diverse_CBS-Domain"/>
</dbReference>
<feature type="domain" description="CBS" evidence="3">
    <location>
        <begin position="7"/>
        <end position="63"/>
    </location>
</feature>
<dbReference type="Pfam" id="PF00571">
    <property type="entry name" value="CBS"/>
    <property type="match status" value="2"/>
</dbReference>
<dbReference type="EMBL" id="BAABAT010000002">
    <property type="protein sequence ID" value="GAA4244950.1"/>
    <property type="molecule type" value="Genomic_DNA"/>
</dbReference>